<proteinExistence type="predicted"/>
<protein>
    <submittedName>
        <fullName evidence="2">Uncharacterized protein</fullName>
    </submittedName>
</protein>
<gene>
    <name evidence="2" type="ORF">PR048_018819</name>
</gene>
<evidence type="ECO:0000313" key="3">
    <source>
        <dbReference type="Proteomes" id="UP001159363"/>
    </source>
</evidence>
<evidence type="ECO:0000256" key="1">
    <source>
        <dbReference type="SAM" id="MobiDB-lite"/>
    </source>
</evidence>
<comment type="caution">
    <text evidence="2">The sequence shown here is derived from an EMBL/GenBank/DDBJ whole genome shotgun (WGS) entry which is preliminary data.</text>
</comment>
<keyword evidence="3" id="KW-1185">Reference proteome</keyword>
<sequence length="134" mass="15282">MVHLLKCVPELGKLDETDLFKGYECQKESDSEVGIVKVLSALMLTYRDLLQEHREPHGYPPTMLTLSSSPRMWGSMQRRILRKRPQGPQAPRRGVEVGRCMRRDRPPSGLVSPPPAAPHHVRHNRRGISVWALD</sequence>
<reference evidence="2 3" key="1">
    <citation type="submission" date="2023-02" db="EMBL/GenBank/DDBJ databases">
        <title>LHISI_Scaffold_Assembly.</title>
        <authorList>
            <person name="Stuart O.P."/>
            <person name="Cleave R."/>
            <person name="Magrath M.J.L."/>
            <person name="Mikheyev A.S."/>
        </authorList>
    </citation>
    <scope>NUCLEOTIDE SEQUENCE [LARGE SCALE GENOMIC DNA]</scope>
    <source>
        <strain evidence="2">Daus_M_001</strain>
        <tissue evidence="2">Leg muscle</tissue>
    </source>
</reference>
<dbReference type="EMBL" id="JARBHB010000007">
    <property type="protein sequence ID" value="KAJ8878242.1"/>
    <property type="molecule type" value="Genomic_DNA"/>
</dbReference>
<dbReference type="Proteomes" id="UP001159363">
    <property type="component" value="Chromosome 6"/>
</dbReference>
<feature type="compositionally biased region" description="Basic and acidic residues" evidence="1">
    <location>
        <begin position="93"/>
        <end position="106"/>
    </location>
</feature>
<name>A0ABQ9H1V4_9NEOP</name>
<accession>A0ABQ9H1V4</accession>
<organism evidence="2 3">
    <name type="scientific">Dryococelus australis</name>
    <dbReference type="NCBI Taxonomy" id="614101"/>
    <lineage>
        <taxon>Eukaryota</taxon>
        <taxon>Metazoa</taxon>
        <taxon>Ecdysozoa</taxon>
        <taxon>Arthropoda</taxon>
        <taxon>Hexapoda</taxon>
        <taxon>Insecta</taxon>
        <taxon>Pterygota</taxon>
        <taxon>Neoptera</taxon>
        <taxon>Polyneoptera</taxon>
        <taxon>Phasmatodea</taxon>
        <taxon>Verophasmatodea</taxon>
        <taxon>Anareolatae</taxon>
        <taxon>Phasmatidae</taxon>
        <taxon>Eurycanthinae</taxon>
        <taxon>Dryococelus</taxon>
    </lineage>
</organism>
<evidence type="ECO:0000313" key="2">
    <source>
        <dbReference type="EMBL" id="KAJ8878242.1"/>
    </source>
</evidence>
<feature type="region of interest" description="Disordered" evidence="1">
    <location>
        <begin position="80"/>
        <end position="122"/>
    </location>
</feature>